<accession>A0A7R9MV02</accession>
<organism evidence="4">
    <name type="scientific">Oppiella nova</name>
    <dbReference type="NCBI Taxonomy" id="334625"/>
    <lineage>
        <taxon>Eukaryota</taxon>
        <taxon>Metazoa</taxon>
        <taxon>Ecdysozoa</taxon>
        <taxon>Arthropoda</taxon>
        <taxon>Chelicerata</taxon>
        <taxon>Arachnida</taxon>
        <taxon>Acari</taxon>
        <taxon>Acariformes</taxon>
        <taxon>Sarcoptiformes</taxon>
        <taxon>Oribatida</taxon>
        <taxon>Brachypylina</taxon>
        <taxon>Oppioidea</taxon>
        <taxon>Oppiidae</taxon>
        <taxon>Oppiella</taxon>
    </lineage>
</organism>
<dbReference type="InterPro" id="IPR035500">
    <property type="entry name" value="NHR-like_dom_sf"/>
</dbReference>
<feature type="non-terminal residue" evidence="4">
    <location>
        <position position="89"/>
    </location>
</feature>
<dbReference type="Proteomes" id="UP000728032">
    <property type="component" value="Unassembled WGS sequence"/>
</dbReference>
<dbReference type="EMBL" id="OC967884">
    <property type="protein sequence ID" value="CAD7666239.1"/>
    <property type="molecule type" value="Genomic_DNA"/>
</dbReference>
<dbReference type="AlphaFoldDB" id="A0A7R9MV02"/>
<keyword evidence="1" id="KW-0805">Transcription regulation</keyword>
<dbReference type="OrthoDB" id="6352325at2759"/>
<dbReference type="SUPFAM" id="SSF48508">
    <property type="entry name" value="Nuclear receptor ligand-binding domain"/>
    <property type="match status" value="1"/>
</dbReference>
<evidence type="ECO:0000313" key="5">
    <source>
        <dbReference type="Proteomes" id="UP000728032"/>
    </source>
</evidence>
<dbReference type="Gene3D" id="1.10.565.10">
    <property type="entry name" value="Retinoid X Receptor"/>
    <property type="match status" value="1"/>
</dbReference>
<dbReference type="EMBL" id="CAJPVJ010053059">
    <property type="protein sequence ID" value="CAG2183330.1"/>
    <property type="molecule type" value="Genomic_DNA"/>
</dbReference>
<protein>
    <submittedName>
        <fullName evidence="4">Uncharacterized protein</fullName>
    </submittedName>
</protein>
<keyword evidence="5" id="KW-1185">Reference proteome</keyword>
<evidence type="ECO:0000256" key="1">
    <source>
        <dbReference type="ARBA" id="ARBA00023015"/>
    </source>
</evidence>
<keyword evidence="3" id="KW-0675">Receptor</keyword>
<reference evidence="4" key="1">
    <citation type="submission" date="2020-11" db="EMBL/GenBank/DDBJ databases">
        <authorList>
            <person name="Tran Van P."/>
        </authorList>
    </citation>
    <scope>NUCLEOTIDE SEQUENCE</scope>
</reference>
<evidence type="ECO:0000256" key="2">
    <source>
        <dbReference type="ARBA" id="ARBA00023163"/>
    </source>
</evidence>
<evidence type="ECO:0000313" key="4">
    <source>
        <dbReference type="EMBL" id="CAD7666239.1"/>
    </source>
</evidence>
<sequence length="89" mass="10759">MTLRILLDYDPESCNWHAIHDFLDKILPEWDSDNIIIDLLTAIILFDANRPKLLHRESVKLQQQCYMYLLQRYLRLRYQSDCVSDTKFL</sequence>
<gene>
    <name evidence="4" type="ORF">ONB1V03_LOCUS22751</name>
</gene>
<keyword evidence="2" id="KW-0804">Transcription</keyword>
<evidence type="ECO:0000256" key="3">
    <source>
        <dbReference type="ARBA" id="ARBA00023170"/>
    </source>
</evidence>
<name>A0A7R9MV02_9ACAR</name>
<proteinExistence type="predicted"/>